<feature type="region of interest" description="Disordered" evidence="1">
    <location>
        <begin position="219"/>
        <end position="262"/>
    </location>
</feature>
<accession>A0AA88IGH2</accession>
<gene>
    <name evidence="2" type="ORF">Q5P01_000297</name>
</gene>
<name>A0AA88IGH2_CHASR</name>
<dbReference type="Proteomes" id="UP001187415">
    <property type="component" value="Unassembled WGS sequence"/>
</dbReference>
<feature type="region of interest" description="Disordered" evidence="1">
    <location>
        <begin position="162"/>
        <end position="183"/>
    </location>
</feature>
<organism evidence="2 3">
    <name type="scientific">Channa striata</name>
    <name type="common">Snakehead murrel</name>
    <name type="synonym">Ophicephalus striatus</name>
    <dbReference type="NCBI Taxonomy" id="64152"/>
    <lineage>
        <taxon>Eukaryota</taxon>
        <taxon>Metazoa</taxon>
        <taxon>Chordata</taxon>
        <taxon>Craniata</taxon>
        <taxon>Vertebrata</taxon>
        <taxon>Euteleostomi</taxon>
        <taxon>Actinopterygii</taxon>
        <taxon>Neopterygii</taxon>
        <taxon>Teleostei</taxon>
        <taxon>Neoteleostei</taxon>
        <taxon>Acanthomorphata</taxon>
        <taxon>Anabantaria</taxon>
        <taxon>Anabantiformes</taxon>
        <taxon>Channoidei</taxon>
        <taxon>Channidae</taxon>
        <taxon>Channa</taxon>
    </lineage>
</organism>
<protein>
    <submittedName>
        <fullName evidence="2">Uncharacterized protein</fullName>
    </submittedName>
</protein>
<evidence type="ECO:0000256" key="1">
    <source>
        <dbReference type="SAM" id="MobiDB-lite"/>
    </source>
</evidence>
<dbReference type="AlphaFoldDB" id="A0AA88IGH2"/>
<reference evidence="2" key="1">
    <citation type="submission" date="2023-07" db="EMBL/GenBank/DDBJ databases">
        <title>Chromosome-level Genome Assembly of Striped Snakehead (Channa striata).</title>
        <authorList>
            <person name="Liu H."/>
        </authorList>
    </citation>
    <scope>NUCLEOTIDE SEQUENCE</scope>
    <source>
        <strain evidence="2">Gz</strain>
        <tissue evidence="2">Muscle</tissue>
    </source>
</reference>
<dbReference type="EMBL" id="JAUPFM010000199">
    <property type="protein sequence ID" value="KAK2811015.1"/>
    <property type="molecule type" value="Genomic_DNA"/>
</dbReference>
<feature type="compositionally biased region" description="Polar residues" evidence="1">
    <location>
        <begin position="238"/>
        <end position="262"/>
    </location>
</feature>
<comment type="caution">
    <text evidence="2">The sequence shown here is derived from an EMBL/GenBank/DDBJ whole genome shotgun (WGS) entry which is preliminary data.</text>
</comment>
<proteinExistence type="predicted"/>
<keyword evidence="3" id="KW-1185">Reference proteome</keyword>
<evidence type="ECO:0000313" key="3">
    <source>
        <dbReference type="Proteomes" id="UP001187415"/>
    </source>
</evidence>
<evidence type="ECO:0000313" key="2">
    <source>
        <dbReference type="EMBL" id="KAK2811015.1"/>
    </source>
</evidence>
<sequence length="510" mass="53747">MASAFPVRRGGDRQLTQCLTRQCLPWASWPQLRSQRPLLGDGPQRRLYADVVRQTAPRRPLDHGFFNATSGARCTQPGFQFDRYSAGSADGSKLCRPDHAEALVMSCMEEGIIGGGQRDSGVTQVQPADGHGGLRGVVLPESRAQFLQDIVELSSEAAPAAVQGPAQVQRSPDAVATHGEVEQRPLRDCGTSVEVGGELQGLHGEPPPARATCSVATMTDGRSAGPADWGGPDGVDTGDQSQGHSSPKGQRTQRRTQVPTLQVAGNTSRVLGRYGRRGPAGRRPAVKLRFDPHFNTGGAAPCNFSACSPGPQGGTVTLTELLEEFEDLFSRAPDVLDHAEALVMSCMEGGGSLVGGQRDSGVTQVQPADGHGGLRGVVLPESRAQFLQDIVELSSEAAPAAVQGPAQVQRSPDAVATHGEVEQRPLRDCGTSVEVGGELQGLHGEPPPARATCSVATMTDGRSAGPADWGGPDGVDTGTRVRVTVLQRGRGHRGARRCQLYRWLGTLVVF</sequence>